<protein>
    <submittedName>
        <fullName evidence="1">Uncharacterized protein</fullName>
    </submittedName>
</protein>
<evidence type="ECO:0000313" key="2">
    <source>
        <dbReference type="Proteomes" id="UP000886501"/>
    </source>
</evidence>
<accession>A0ACB6ZPV7</accession>
<proteinExistence type="predicted"/>
<dbReference type="EMBL" id="MU117975">
    <property type="protein sequence ID" value="KAF9651461.1"/>
    <property type="molecule type" value="Genomic_DNA"/>
</dbReference>
<name>A0ACB6ZPV7_THEGA</name>
<organism evidence="1 2">
    <name type="scientific">Thelephora ganbajun</name>
    <name type="common">Ganba fungus</name>
    <dbReference type="NCBI Taxonomy" id="370292"/>
    <lineage>
        <taxon>Eukaryota</taxon>
        <taxon>Fungi</taxon>
        <taxon>Dikarya</taxon>
        <taxon>Basidiomycota</taxon>
        <taxon>Agaricomycotina</taxon>
        <taxon>Agaricomycetes</taxon>
        <taxon>Thelephorales</taxon>
        <taxon>Thelephoraceae</taxon>
        <taxon>Thelephora</taxon>
    </lineage>
</organism>
<keyword evidence="2" id="KW-1185">Reference proteome</keyword>
<gene>
    <name evidence="1" type="ORF">BDM02DRAFT_3110523</name>
</gene>
<comment type="caution">
    <text evidence="1">The sequence shown here is derived from an EMBL/GenBank/DDBJ whole genome shotgun (WGS) entry which is preliminary data.</text>
</comment>
<reference evidence="1" key="1">
    <citation type="submission" date="2019-10" db="EMBL/GenBank/DDBJ databases">
        <authorList>
            <consortium name="DOE Joint Genome Institute"/>
            <person name="Kuo A."/>
            <person name="Miyauchi S."/>
            <person name="Kiss E."/>
            <person name="Drula E."/>
            <person name="Kohler A."/>
            <person name="Sanchez-Garcia M."/>
            <person name="Andreopoulos B."/>
            <person name="Barry K.W."/>
            <person name="Bonito G."/>
            <person name="Buee M."/>
            <person name="Carver A."/>
            <person name="Chen C."/>
            <person name="Cichocki N."/>
            <person name="Clum A."/>
            <person name="Culley D."/>
            <person name="Crous P.W."/>
            <person name="Fauchery L."/>
            <person name="Girlanda M."/>
            <person name="Hayes R."/>
            <person name="Keri Z."/>
            <person name="Labutti K."/>
            <person name="Lipzen A."/>
            <person name="Lombard V."/>
            <person name="Magnuson J."/>
            <person name="Maillard F."/>
            <person name="Morin E."/>
            <person name="Murat C."/>
            <person name="Nolan M."/>
            <person name="Ohm R."/>
            <person name="Pangilinan J."/>
            <person name="Pereira M."/>
            <person name="Perotto S."/>
            <person name="Peter M."/>
            <person name="Riley R."/>
            <person name="Sitrit Y."/>
            <person name="Stielow B."/>
            <person name="Szollosi G."/>
            <person name="Zifcakova L."/>
            <person name="Stursova M."/>
            <person name="Spatafora J.W."/>
            <person name="Tedersoo L."/>
            <person name="Vaario L.-M."/>
            <person name="Yamada A."/>
            <person name="Yan M."/>
            <person name="Wang P."/>
            <person name="Xu J."/>
            <person name="Bruns T."/>
            <person name="Baldrian P."/>
            <person name="Vilgalys R."/>
            <person name="Henrissat B."/>
            <person name="Grigoriev I.V."/>
            <person name="Hibbett D."/>
            <person name="Nagy L.G."/>
            <person name="Martin F.M."/>
        </authorList>
    </citation>
    <scope>NUCLEOTIDE SEQUENCE</scope>
    <source>
        <strain evidence="1">P2</strain>
    </source>
</reference>
<reference evidence="1" key="2">
    <citation type="journal article" date="2020" name="Nat. Commun.">
        <title>Large-scale genome sequencing of mycorrhizal fungi provides insights into the early evolution of symbiotic traits.</title>
        <authorList>
            <person name="Miyauchi S."/>
            <person name="Kiss E."/>
            <person name="Kuo A."/>
            <person name="Drula E."/>
            <person name="Kohler A."/>
            <person name="Sanchez-Garcia M."/>
            <person name="Morin E."/>
            <person name="Andreopoulos B."/>
            <person name="Barry K.W."/>
            <person name="Bonito G."/>
            <person name="Buee M."/>
            <person name="Carver A."/>
            <person name="Chen C."/>
            <person name="Cichocki N."/>
            <person name="Clum A."/>
            <person name="Culley D."/>
            <person name="Crous P.W."/>
            <person name="Fauchery L."/>
            <person name="Girlanda M."/>
            <person name="Hayes R.D."/>
            <person name="Keri Z."/>
            <person name="LaButti K."/>
            <person name="Lipzen A."/>
            <person name="Lombard V."/>
            <person name="Magnuson J."/>
            <person name="Maillard F."/>
            <person name="Murat C."/>
            <person name="Nolan M."/>
            <person name="Ohm R.A."/>
            <person name="Pangilinan J."/>
            <person name="Pereira M.F."/>
            <person name="Perotto S."/>
            <person name="Peter M."/>
            <person name="Pfister S."/>
            <person name="Riley R."/>
            <person name="Sitrit Y."/>
            <person name="Stielow J.B."/>
            <person name="Szollosi G."/>
            <person name="Zifcakova L."/>
            <person name="Stursova M."/>
            <person name="Spatafora J.W."/>
            <person name="Tedersoo L."/>
            <person name="Vaario L.M."/>
            <person name="Yamada A."/>
            <person name="Yan M."/>
            <person name="Wang P."/>
            <person name="Xu J."/>
            <person name="Bruns T."/>
            <person name="Baldrian P."/>
            <person name="Vilgalys R."/>
            <person name="Dunand C."/>
            <person name="Henrissat B."/>
            <person name="Grigoriev I.V."/>
            <person name="Hibbett D."/>
            <person name="Nagy L.G."/>
            <person name="Martin F.M."/>
        </authorList>
    </citation>
    <scope>NUCLEOTIDE SEQUENCE</scope>
    <source>
        <strain evidence="1">P2</strain>
    </source>
</reference>
<dbReference type="Proteomes" id="UP000886501">
    <property type="component" value="Unassembled WGS sequence"/>
</dbReference>
<evidence type="ECO:0000313" key="1">
    <source>
        <dbReference type="EMBL" id="KAF9651461.1"/>
    </source>
</evidence>
<sequence length="184" mass="19820">MIHSNSTPSTPAQKTKTLRGFPSMNFTRFHRKVTPSFFSGSSSEASSSQTSLHAPDTSSPTSTRTTCSSTFSPVEGTSDKSPTSTADLVGRPIMDPKLLNELMEGRDPAALLAKPASPPLTRSKSAEPLAESGASEDFSPLSSRRPCAREDKFYRPNEHSDTEDHARPASSQSGPAKVNMRFPF</sequence>